<name>N9VMB2_9GAMM</name>
<evidence type="ECO:0000313" key="3">
    <source>
        <dbReference type="Proteomes" id="UP000023775"/>
    </source>
</evidence>
<sequence>MTYTKIALAMVCGLALGGCATLESTVAPTKEYKAVLDGREQAISALSQAEPCCHDLTSLPYKVLSVGDHIVPIDGASAAYQFEEGKSYVAAFRLPANSGDLRITVEGVIEKSMFNPTVMMLDSRFKVTRKLGKDVFKYEPARMLKGDRVEAVFTVDRSYVGNPNNETYMIIYTDPKGLDETTTIMSQAKLMAKSLSVVDYGVKDPVIPHSPWGVVNLSVEDLSGNKTDSNYYKPVYQDAIDANAPVVNESPNKLVVPLAASASKPAMLGETDAFYRTQIGNAVKAGDIEKAMKLVDEAERAGSTSARKTFVDAVRQSQK</sequence>
<dbReference type="PROSITE" id="PS51257">
    <property type="entry name" value="PROKAR_LIPOPROTEIN"/>
    <property type="match status" value="1"/>
</dbReference>
<keyword evidence="1" id="KW-0732">Signal</keyword>
<dbReference type="RefSeq" id="WP_005351029.1">
    <property type="nucleotide sequence ID" value="NZ_APVG01000015.1"/>
</dbReference>
<dbReference type="GO" id="GO:0008643">
    <property type="term" value="P:carbohydrate transport"/>
    <property type="evidence" value="ECO:0007669"/>
    <property type="project" value="InterPro"/>
</dbReference>
<proteinExistence type="predicted"/>
<dbReference type="eggNOG" id="ENOG502Z7PA">
    <property type="taxonomic scope" value="Bacteria"/>
</dbReference>
<dbReference type="Pfam" id="PF07148">
    <property type="entry name" value="MalM"/>
    <property type="match status" value="1"/>
</dbReference>
<gene>
    <name evidence="2" type="ORF">G114_07540</name>
</gene>
<evidence type="ECO:0000256" key="1">
    <source>
        <dbReference type="SAM" id="SignalP"/>
    </source>
</evidence>
<organism evidence="2 3">
    <name type="scientific">Aeromonas diversa CDC 2478-85</name>
    <dbReference type="NCBI Taxonomy" id="1268237"/>
    <lineage>
        <taxon>Bacteria</taxon>
        <taxon>Pseudomonadati</taxon>
        <taxon>Pseudomonadota</taxon>
        <taxon>Gammaproteobacteria</taxon>
        <taxon>Aeromonadales</taxon>
        <taxon>Aeromonadaceae</taxon>
        <taxon>Aeromonas</taxon>
    </lineage>
</organism>
<dbReference type="GO" id="GO:0042597">
    <property type="term" value="C:periplasmic space"/>
    <property type="evidence" value="ECO:0007669"/>
    <property type="project" value="InterPro"/>
</dbReference>
<dbReference type="AlphaFoldDB" id="N9VMB2"/>
<reference evidence="2 3" key="1">
    <citation type="journal article" date="2013" name="Genome Announc.">
        <title>Draft Genome Sequence of the Aeromonas diversa Type Strain.</title>
        <authorList>
            <person name="Farfan M."/>
            <person name="Spataro N."/>
            <person name="Sanglas A."/>
            <person name="Albarral V."/>
            <person name="Loren J.G."/>
            <person name="Bosch E."/>
            <person name="Fuste M.C."/>
        </authorList>
    </citation>
    <scope>NUCLEOTIDE SEQUENCE [LARGE SCALE GENOMIC DNA]</scope>
    <source>
        <strain evidence="2 3">2478-85</strain>
    </source>
</reference>
<protein>
    <submittedName>
        <fullName evidence="2">Maltose operon periplasmic protein</fullName>
    </submittedName>
</protein>
<dbReference type="InterPro" id="IPR010794">
    <property type="entry name" value="MalM"/>
</dbReference>
<dbReference type="OrthoDB" id="5944162at2"/>
<feature type="chain" id="PRO_5004154420" evidence="1">
    <location>
        <begin position="21"/>
        <end position="319"/>
    </location>
</feature>
<dbReference type="EMBL" id="APVG01000015">
    <property type="protein sequence ID" value="ENY72511.1"/>
    <property type="molecule type" value="Genomic_DNA"/>
</dbReference>
<dbReference type="Proteomes" id="UP000023775">
    <property type="component" value="Unassembled WGS sequence"/>
</dbReference>
<evidence type="ECO:0000313" key="2">
    <source>
        <dbReference type="EMBL" id="ENY72511.1"/>
    </source>
</evidence>
<dbReference type="PATRIC" id="fig|1268237.3.peg.1488"/>
<feature type="signal peptide" evidence="1">
    <location>
        <begin position="1"/>
        <end position="20"/>
    </location>
</feature>
<accession>N9VMB2</accession>
<keyword evidence="3" id="KW-1185">Reference proteome</keyword>
<comment type="caution">
    <text evidence="2">The sequence shown here is derived from an EMBL/GenBank/DDBJ whole genome shotgun (WGS) entry which is preliminary data.</text>
</comment>